<dbReference type="InterPro" id="IPR013785">
    <property type="entry name" value="Aldolase_TIM"/>
</dbReference>
<comment type="catalytic activity">
    <reaction evidence="3">
        <text>D-glyceraldehyde 3-phosphate = dihydroxyacetone phosphate</text>
        <dbReference type="Rhea" id="RHEA:18585"/>
        <dbReference type="ChEBI" id="CHEBI:57642"/>
        <dbReference type="ChEBI" id="CHEBI:59776"/>
        <dbReference type="EC" id="5.3.1.1"/>
    </reaction>
</comment>
<dbReference type="PATRIC" id="fig|1116213.3.peg.37"/>
<dbReference type="GO" id="GO:0005829">
    <property type="term" value="C:cytosol"/>
    <property type="evidence" value="ECO:0007669"/>
    <property type="project" value="TreeGrafter"/>
</dbReference>
<comment type="subunit">
    <text evidence="3">Homodimer.</text>
</comment>
<dbReference type="GO" id="GO:0019563">
    <property type="term" value="P:glycerol catabolic process"/>
    <property type="evidence" value="ECO:0007669"/>
    <property type="project" value="TreeGrafter"/>
</dbReference>
<dbReference type="InterPro" id="IPR000652">
    <property type="entry name" value="Triosephosphate_isomerase"/>
</dbReference>
<dbReference type="RefSeq" id="WP_015511421.1">
    <property type="nucleotide sequence ID" value="NC_021007.1"/>
</dbReference>
<dbReference type="Gene3D" id="3.20.20.70">
    <property type="entry name" value="Aldolase class I"/>
    <property type="match status" value="1"/>
</dbReference>
<organism evidence="4">
    <name type="scientific">Candidatus Mycoplasma haematominutum 'Birmingham 1'</name>
    <dbReference type="NCBI Taxonomy" id="1116213"/>
    <lineage>
        <taxon>Bacteria</taxon>
        <taxon>Bacillati</taxon>
        <taxon>Mycoplasmatota</taxon>
        <taxon>Mollicutes</taxon>
        <taxon>Mycoplasmataceae</taxon>
        <taxon>Mycoplasma</taxon>
    </lineage>
</organism>
<dbReference type="OrthoDB" id="9809429at2"/>
<protein>
    <recommendedName>
        <fullName evidence="3">Triosephosphate isomerase</fullName>
        <ecNumber evidence="3">5.3.1.1</ecNumber>
    </recommendedName>
</protein>
<evidence type="ECO:0000313" key="4">
    <source>
        <dbReference type="EMBL" id="CCE66556.1"/>
    </source>
</evidence>
<comment type="pathway">
    <text evidence="3">Carbohydrate degradation; glycolysis; D-glyceraldehyde 3-phosphate from glycerone phosphate: step 1/1.</text>
</comment>
<comment type="subcellular location">
    <subcellularLocation>
        <location evidence="3">Cytoplasm</location>
    </subcellularLocation>
</comment>
<reference evidence="4" key="1">
    <citation type="submission" date="2011-11" db="EMBL/GenBank/DDBJ databases">
        <title>Complete genome sequence of Candidatus Mycoplasma haemominutum.</title>
        <authorList>
            <person name="Barker E.N."/>
            <person name="Darby A.C."/>
            <person name="Helps C.R."/>
            <person name="Peters I.R."/>
            <person name="Hughes M.A."/>
            <person name="Radford A.D."/>
            <person name="Novacco M."/>
            <person name="Boretti F."/>
            <person name="Hofmann-Lehmann R."/>
            <person name="Tasker S."/>
        </authorList>
    </citation>
    <scope>NUCLEOTIDE SEQUENCE</scope>
    <source>
        <strain evidence="4">Birmingham 1</strain>
    </source>
</reference>
<dbReference type="KEGG" id="mhb:MHM_00380"/>
<keyword evidence="2 3" id="KW-0413">Isomerase</keyword>
<keyword evidence="3" id="KW-0963">Cytoplasm</keyword>
<dbReference type="GO" id="GO:0006096">
    <property type="term" value="P:glycolytic process"/>
    <property type="evidence" value="ECO:0007669"/>
    <property type="project" value="UniProtKB-UniPathway"/>
</dbReference>
<dbReference type="EC" id="5.3.1.1" evidence="3"/>
<evidence type="ECO:0000256" key="2">
    <source>
        <dbReference type="ARBA" id="ARBA00023235"/>
    </source>
</evidence>
<dbReference type="UniPathway" id="UPA00138"/>
<gene>
    <name evidence="4" type="primary">tpiA</name>
    <name evidence="4" type="ORF">MHM_00380</name>
</gene>
<dbReference type="PANTHER" id="PTHR21139">
    <property type="entry name" value="TRIOSEPHOSPHATE ISOMERASE"/>
    <property type="match status" value="1"/>
</dbReference>
<comment type="pathway">
    <text evidence="3">Carbohydrate biosynthesis; gluconeogenesis.</text>
</comment>
<evidence type="ECO:0000256" key="3">
    <source>
        <dbReference type="RuleBase" id="RU363013"/>
    </source>
</evidence>
<dbReference type="HOGENOM" id="CLU_024251_2_3_14"/>
<reference evidence="4" key="2">
    <citation type="submission" date="2011-11" db="EMBL/GenBank/DDBJ databases">
        <authorList>
            <person name="Barker E."/>
        </authorList>
    </citation>
    <scope>NUCLEOTIDE SEQUENCE</scope>
    <source>
        <strain evidence="4">Birmingham 1</strain>
    </source>
</reference>
<dbReference type="SUPFAM" id="SSF51351">
    <property type="entry name" value="Triosephosphate isomerase (TIM)"/>
    <property type="match status" value="1"/>
</dbReference>
<keyword evidence="3" id="KW-0324">Glycolysis</keyword>
<dbReference type="PANTHER" id="PTHR21139:SF42">
    <property type="entry name" value="TRIOSEPHOSPHATE ISOMERASE"/>
    <property type="match status" value="1"/>
</dbReference>
<dbReference type="PROSITE" id="PS51440">
    <property type="entry name" value="TIM_2"/>
    <property type="match status" value="1"/>
</dbReference>
<dbReference type="GO" id="GO:0004807">
    <property type="term" value="F:triose-phosphate isomerase activity"/>
    <property type="evidence" value="ECO:0007669"/>
    <property type="project" value="UniProtKB-EC"/>
</dbReference>
<evidence type="ECO:0000256" key="1">
    <source>
        <dbReference type="ARBA" id="ARBA00007422"/>
    </source>
</evidence>
<dbReference type="InterPro" id="IPR035990">
    <property type="entry name" value="TIM_sf"/>
</dbReference>
<keyword evidence="3" id="KW-0312">Gluconeogenesis</keyword>
<dbReference type="CDD" id="cd00311">
    <property type="entry name" value="TIM"/>
    <property type="match status" value="1"/>
</dbReference>
<proteinExistence type="inferred from homology"/>
<dbReference type="GO" id="GO:0006094">
    <property type="term" value="P:gluconeogenesis"/>
    <property type="evidence" value="ECO:0007669"/>
    <property type="project" value="UniProtKB-UniPathway"/>
</dbReference>
<dbReference type="AlphaFoldDB" id="G8C2K8"/>
<comment type="similarity">
    <text evidence="1 3">Belongs to the triosephosphate isomerase family.</text>
</comment>
<dbReference type="EMBL" id="HE613254">
    <property type="protein sequence ID" value="CCE66556.1"/>
    <property type="molecule type" value="Genomic_DNA"/>
</dbReference>
<sequence>MATGGKKLIIGNLKMNLLRHEFDFYCLELRKKLQRESPAHRLGLAIPYIYLERVNQELGSELQIFSQDVHHVEKGAYTSSISATQLSSINVYSTLIGHSECRLLGQSEEIITKKVRTALLNGFNIVYCCGKEPLKEIKNELFFLNAQHLEKIIIAFEPITAIGSGIPMAAEVAAQQLSEIRKLIIDMWGEPANRVRLLYGGSVNKSNYKDYLKEGNIDGILVGSAALNIHDLWDMAMER</sequence>
<name>G8C2K8_9MOLU</name>
<dbReference type="GO" id="GO:0046166">
    <property type="term" value="P:glyceraldehyde-3-phosphate biosynthetic process"/>
    <property type="evidence" value="ECO:0007669"/>
    <property type="project" value="TreeGrafter"/>
</dbReference>
<dbReference type="UniPathway" id="UPA00109">
    <property type="reaction ID" value="UER00189"/>
</dbReference>
<dbReference type="Pfam" id="PF00121">
    <property type="entry name" value="TIM"/>
    <property type="match status" value="1"/>
</dbReference>
<accession>G8C2K8</accession>